<dbReference type="AlphaFoldDB" id="A0A926DR61"/>
<keyword evidence="1" id="KW-0472">Membrane</keyword>
<reference evidence="2" key="1">
    <citation type="submission" date="2020-08" db="EMBL/GenBank/DDBJ databases">
        <title>Genome public.</title>
        <authorList>
            <person name="Liu C."/>
            <person name="Sun Q."/>
        </authorList>
    </citation>
    <scope>NUCLEOTIDE SEQUENCE</scope>
    <source>
        <strain evidence="2">NSJ-32</strain>
    </source>
</reference>
<dbReference type="InterPro" id="IPR010540">
    <property type="entry name" value="CmpB_TMEM229"/>
</dbReference>
<dbReference type="Proteomes" id="UP000657006">
    <property type="component" value="Unassembled WGS sequence"/>
</dbReference>
<evidence type="ECO:0008006" key="4">
    <source>
        <dbReference type="Google" id="ProtNLM"/>
    </source>
</evidence>
<keyword evidence="1" id="KW-0812">Transmembrane</keyword>
<comment type="caution">
    <text evidence="2">The sequence shown here is derived from an EMBL/GenBank/DDBJ whole genome shotgun (WGS) entry which is preliminary data.</text>
</comment>
<evidence type="ECO:0000313" key="2">
    <source>
        <dbReference type="EMBL" id="MBC8542289.1"/>
    </source>
</evidence>
<protein>
    <recommendedName>
        <fullName evidence="4">ABC-transporter type IV</fullName>
    </recommendedName>
</protein>
<name>A0A926DR61_9FIRM</name>
<feature type="transmembrane region" description="Helical" evidence="1">
    <location>
        <begin position="21"/>
        <end position="39"/>
    </location>
</feature>
<dbReference type="RefSeq" id="WP_177718635.1">
    <property type="nucleotide sequence ID" value="NZ_JACRSQ010000002.1"/>
</dbReference>
<dbReference type="Pfam" id="PF06541">
    <property type="entry name" value="ABC_trans_CmpB"/>
    <property type="match status" value="1"/>
</dbReference>
<gene>
    <name evidence="2" type="ORF">H8730_01845</name>
</gene>
<accession>A0A926DR61</accession>
<proteinExistence type="predicted"/>
<feature type="transmembrane region" description="Helical" evidence="1">
    <location>
        <begin position="45"/>
        <end position="64"/>
    </location>
</feature>
<evidence type="ECO:0000313" key="3">
    <source>
        <dbReference type="Proteomes" id="UP000657006"/>
    </source>
</evidence>
<sequence length="168" mass="19291">MHRVHLRIAGRPSRLQNSLRFLILWMITGMLYYTVEGIWRIGNGGWANIVMLPIGGLCGVLVGSLHKIPRFYSMRVITQALLGTCIVLTIELLTGIVLNRWLGLQIWDYTGQPGNIMGQICLPYGVLWFAIMPFTIWLEDRLRWSLWREGSPYSLGDIYKKLWTGGRL</sequence>
<feature type="transmembrane region" description="Helical" evidence="1">
    <location>
        <begin position="76"/>
        <end position="96"/>
    </location>
</feature>
<keyword evidence="3" id="KW-1185">Reference proteome</keyword>
<feature type="transmembrane region" description="Helical" evidence="1">
    <location>
        <begin position="116"/>
        <end position="138"/>
    </location>
</feature>
<keyword evidence="1" id="KW-1133">Transmembrane helix</keyword>
<organism evidence="2 3">
    <name type="scientific">Bianquea renquensis</name>
    <dbReference type="NCBI Taxonomy" id="2763661"/>
    <lineage>
        <taxon>Bacteria</taxon>
        <taxon>Bacillati</taxon>
        <taxon>Bacillota</taxon>
        <taxon>Clostridia</taxon>
        <taxon>Eubacteriales</taxon>
        <taxon>Bianqueaceae</taxon>
        <taxon>Bianquea</taxon>
    </lineage>
</organism>
<dbReference type="EMBL" id="JACRSQ010000002">
    <property type="protein sequence ID" value="MBC8542289.1"/>
    <property type="molecule type" value="Genomic_DNA"/>
</dbReference>
<evidence type="ECO:0000256" key="1">
    <source>
        <dbReference type="SAM" id="Phobius"/>
    </source>
</evidence>